<proteinExistence type="predicted"/>
<dbReference type="InterPro" id="IPR018633">
    <property type="entry name" value="DUF2357"/>
</dbReference>
<evidence type="ECO:0000313" key="3">
    <source>
        <dbReference type="Proteomes" id="UP000034750"/>
    </source>
</evidence>
<feature type="domain" description="DUF2357" evidence="1">
    <location>
        <begin position="109"/>
        <end position="350"/>
    </location>
</feature>
<name>A0A0M3GA57_HAEHA</name>
<protein>
    <recommendedName>
        <fullName evidence="1">DUF2357 domain-containing protein</fullName>
    </recommendedName>
</protein>
<dbReference type="Pfam" id="PF04411">
    <property type="entry name" value="PDDEXK_7"/>
    <property type="match status" value="1"/>
</dbReference>
<organism evidence="2 3">
    <name type="scientific">Haemophilus haemolyticus</name>
    <dbReference type="NCBI Taxonomy" id="726"/>
    <lineage>
        <taxon>Bacteria</taxon>
        <taxon>Pseudomonadati</taxon>
        <taxon>Pseudomonadota</taxon>
        <taxon>Gammaproteobacteria</taxon>
        <taxon>Pasteurellales</taxon>
        <taxon>Pasteurellaceae</taxon>
        <taxon>Haemophilus</taxon>
    </lineage>
</organism>
<evidence type="ECO:0000313" key="2">
    <source>
        <dbReference type="EMBL" id="KKZ59278.1"/>
    </source>
</evidence>
<dbReference type="EMBL" id="LCTK01000007">
    <property type="protein sequence ID" value="KKZ59278.1"/>
    <property type="molecule type" value="Genomic_DNA"/>
</dbReference>
<accession>A0A0M3GA57</accession>
<evidence type="ECO:0000259" key="1">
    <source>
        <dbReference type="Pfam" id="PF09823"/>
    </source>
</evidence>
<dbReference type="InterPro" id="IPR007505">
    <property type="entry name" value="PDDEXK_7"/>
</dbReference>
<dbReference type="Proteomes" id="UP000034750">
    <property type="component" value="Unassembled WGS sequence"/>
</dbReference>
<comment type="caution">
    <text evidence="2">The sequence shown here is derived from an EMBL/GenBank/DDBJ whole genome shotgun (WGS) entry which is preliminary data.</text>
</comment>
<reference evidence="2 3" key="1">
    <citation type="submission" date="2015-05" db="EMBL/GenBank/DDBJ databases">
        <title>Comparative analyses of the lipooligosaccharides from nottypeable Haemophilus influenzae and Haemophilus haemolyticus.</title>
        <authorList>
            <person name="Post D.M.B."/>
            <person name="Ketterer M.R."/>
            <person name="Coffin J.E."/>
            <person name="Reinders L.M."/>
            <person name="Munson R.S.Jr."/>
            <person name="Bair T.B."/>
            <person name="Murphy T.F."/>
            <person name="Foster E."/>
            <person name="Gibson B.W."/>
            <person name="Apicella M.A."/>
        </authorList>
    </citation>
    <scope>NUCLEOTIDE SEQUENCE [LARGE SCALE GENOMIC DNA]</scope>
    <source>
        <strain evidence="2 3">11P18</strain>
    </source>
</reference>
<dbReference type="AlphaFoldDB" id="A0A0M3GA57"/>
<dbReference type="PATRIC" id="fig|726.54.peg.520"/>
<gene>
    <name evidence="2" type="ORF">AAX18_02590</name>
</gene>
<dbReference type="RefSeq" id="WP_046952851.1">
    <property type="nucleotide sequence ID" value="NZ_LCTK01000007.1"/>
</dbReference>
<sequence length="766" mass="89412">MDCIFNQQIDEVFELSIYVKDSEKNTTRYQQTLKKRRAERVSIHYQTEKFEISGDLQKSYEIQPLFFENTQYHFEIQFRAPIHYAELRHKLVLINDGFRFSQVANMLVGVINTGNDIGQLNLPIYYEDKVGKGYFITLSFMVLPTKIDLQQDIEPINEAIDGTFPLWRFNLTAKTEQGAGKTNEKGYFPLFWLAHFQQLQQFSQALKIIKNSPHNRLQTYSLHQKAERLKGKLSAKQTHRIKNDLASGLHHKKYAIEKKKLSVNTPENRFIKQVIIETDNKLTQINQTLAKSSKNQLSQAFFDTLNNWQKPLKQFQALSFFNDIGTFKGLEKISLVLQQKPGYSTIFHVWQELRFYLKVLSHHSLISQKSLSELYEVWCFLVIRRLLIEELGFEEVSSQKAKLMFSEQLDLTMKDGMYGAFHFERPDGLKIKLAHEPIFHQKTEIKSYLNTQKPDILLEVLFPNKQRFIWLFDAKYRLNSDDGEDDLVPDDAINQMHRYRDALVWAKQDEGKSRPVFGAYALYPGFFDQVNMKNPYQAGIDEVGIGAFALLPSQQNQGAIWLRAFFKAQLGNYLLSSPLIKEESLFVQEQSRIPYTGMKQQLYTDLTMLVSLGHAQEGENIRSIEYFERFKNGTAKYYHLPQDTFEMKYKGLQHIVNEIAFLGLAEQDEQGNKIINKVWQVKRVLLVKRNTLTEAQAGYTSNSERLDYLFELGMALNLPNSIRNIPLEGFRKSMKLTTLSKINNETEFNFIEPVYTEFYLEQIKVR</sequence>
<dbReference type="Pfam" id="PF09823">
    <property type="entry name" value="DUF2357"/>
    <property type="match status" value="1"/>
</dbReference>